<evidence type="ECO:0000256" key="4">
    <source>
        <dbReference type="ARBA" id="ARBA00022692"/>
    </source>
</evidence>
<dbReference type="FunFam" id="1.10.3720.10:FF:000001">
    <property type="entry name" value="Glycine betaine ABC transporter, permease"/>
    <property type="match status" value="1"/>
</dbReference>
<reference evidence="9 10" key="1">
    <citation type="submission" date="2016-10" db="EMBL/GenBank/DDBJ databases">
        <authorList>
            <person name="de Groot N.N."/>
        </authorList>
    </citation>
    <scope>NUCLEOTIDE SEQUENCE [LARGE SCALE GENOMIC DNA]</scope>
    <source>
        <strain evidence="9 10">DSM 8512</strain>
    </source>
</reference>
<keyword evidence="4 7" id="KW-0812">Transmembrane</keyword>
<feature type="transmembrane region" description="Helical" evidence="7">
    <location>
        <begin position="70"/>
        <end position="88"/>
    </location>
</feature>
<keyword evidence="10" id="KW-1185">Reference proteome</keyword>
<keyword evidence="5 7" id="KW-1133">Transmembrane helix</keyword>
<dbReference type="Pfam" id="PF00528">
    <property type="entry name" value="BPD_transp_1"/>
    <property type="match status" value="1"/>
</dbReference>
<keyword evidence="3" id="KW-1003">Cell membrane</keyword>
<protein>
    <submittedName>
        <fullName evidence="9">Glycine betaine/proline transport system permease protein</fullName>
    </submittedName>
</protein>
<evidence type="ECO:0000256" key="2">
    <source>
        <dbReference type="ARBA" id="ARBA00022448"/>
    </source>
</evidence>
<dbReference type="PROSITE" id="PS50928">
    <property type="entry name" value="ABC_TM1"/>
    <property type="match status" value="1"/>
</dbReference>
<comment type="similarity">
    <text evidence="7">Belongs to the binding-protein-dependent transport system permease family.</text>
</comment>
<feature type="transmembrane region" description="Helical" evidence="7">
    <location>
        <begin position="95"/>
        <end position="119"/>
    </location>
</feature>
<dbReference type="PANTHER" id="PTHR47737">
    <property type="entry name" value="GLYCINE BETAINE/PROLINE BETAINE TRANSPORT SYSTEM PERMEASE PROTEIN PROW"/>
    <property type="match status" value="1"/>
</dbReference>
<keyword evidence="6 7" id="KW-0472">Membrane</keyword>
<dbReference type="GO" id="GO:0005275">
    <property type="term" value="F:amine transmembrane transporter activity"/>
    <property type="evidence" value="ECO:0007669"/>
    <property type="project" value="TreeGrafter"/>
</dbReference>
<evidence type="ECO:0000256" key="3">
    <source>
        <dbReference type="ARBA" id="ARBA00022475"/>
    </source>
</evidence>
<dbReference type="PANTHER" id="PTHR47737:SF1">
    <property type="entry name" value="GLYCINE BETAINE_PROLINE BETAINE TRANSPORT SYSTEM PERMEASE PROTEIN PROW"/>
    <property type="match status" value="1"/>
</dbReference>
<feature type="domain" description="ABC transmembrane type-1" evidence="8">
    <location>
        <begin position="91"/>
        <end position="270"/>
    </location>
</feature>
<feature type="transmembrane region" description="Helical" evidence="7">
    <location>
        <begin position="42"/>
        <end position="64"/>
    </location>
</feature>
<dbReference type="Gene3D" id="1.10.3720.10">
    <property type="entry name" value="MetI-like"/>
    <property type="match status" value="1"/>
</dbReference>
<evidence type="ECO:0000313" key="9">
    <source>
        <dbReference type="EMBL" id="SEN37825.1"/>
    </source>
</evidence>
<evidence type="ECO:0000256" key="1">
    <source>
        <dbReference type="ARBA" id="ARBA00004651"/>
    </source>
</evidence>
<dbReference type="GO" id="GO:0015226">
    <property type="term" value="F:carnitine transmembrane transporter activity"/>
    <property type="evidence" value="ECO:0007669"/>
    <property type="project" value="TreeGrafter"/>
</dbReference>
<proteinExistence type="inferred from homology"/>
<dbReference type="SUPFAM" id="SSF161098">
    <property type="entry name" value="MetI-like"/>
    <property type="match status" value="1"/>
</dbReference>
<dbReference type="RefSeq" id="WP_090610892.1">
    <property type="nucleotide sequence ID" value="NZ_CP067125.1"/>
</dbReference>
<dbReference type="GO" id="GO:0031460">
    <property type="term" value="P:glycine betaine transport"/>
    <property type="evidence" value="ECO:0007669"/>
    <property type="project" value="TreeGrafter"/>
</dbReference>
<organism evidence="9 10">
    <name type="scientific">Paracoccus alcaliphilus</name>
    <dbReference type="NCBI Taxonomy" id="34002"/>
    <lineage>
        <taxon>Bacteria</taxon>
        <taxon>Pseudomonadati</taxon>
        <taxon>Pseudomonadota</taxon>
        <taxon>Alphaproteobacteria</taxon>
        <taxon>Rhodobacterales</taxon>
        <taxon>Paracoccaceae</taxon>
        <taxon>Paracoccus</taxon>
    </lineage>
</organism>
<dbReference type="AlphaFoldDB" id="A0A1H8G247"/>
<comment type="subcellular location">
    <subcellularLocation>
        <location evidence="1 7">Cell membrane</location>
        <topology evidence="1 7">Multi-pass membrane protein</topology>
    </subcellularLocation>
</comment>
<dbReference type="GO" id="GO:0015871">
    <property type="term" value="P:choline transport"/>
    <property type="evidence" value="ECO:0007669"/>
    <property type="project" value="TreeGrafter"/>
</dbReference>
<evidence type="ECO:0000256" key="7">
    <source>
        <dbReference type="RuleBase" id="RU363032"/>
    </source>
</evidence>
<sequence>MDNAAFVKRFDIIIDDALFWLGDHAAFLFDAIRYGLEGFYDLILTAVTWPPFWAVSAIAGLLGWRVVGPRFGLLAALGLLFCQAMGMWSETMDTFALVVSATAIALIVALPIGVVAGYFTRLDRLLEPALDLIQTMPPYIYLLPAIALLGYGSATALAATIIVAVPPVIRLTSLGIRRTPTEFIELGQASGINGWQMFTKIRLPFAMPSIMAGINQGLMMAFGMVVIAGIVGSGGLGQTIYEAIRTLDIARSINAAIAIVILCMVIDRITQGVSVTHQGAR</sequence>
<dbReference type="GO" id="GO:0043190">
    <property type="term" value="C:ATP-binding cassette (ABC) transporter complex"/>
    <property type="evidence" value="ECO:0007669"/>
    <property type="project" value="TreeGrafter"/>
</dbReference>
<dbReference type="STRING" id="34002.SAMN04489859_1005128"/>
<feature type="transmembrane region" description="Helical" evidence="7">
    <location>
        <begin position="249"/>
        <end position="266"/>
    </location>
</feature>
<dbReference type="Proteomes" id="UP000199054">
    <property type="component" value="Unassembled WGS sequence"/>
</dbReference>
<feature type="transmembrane region" description="Helical" evidence="7">
    <location>
        <begin position="139"/>
        <end position="169"/>
    </location>
</feature>
<evidence type="ECO:0000259" key="8">
    <source>
        <dbReference type="PROSITE" id="PS50928"/>
    </source>
</evidence>
<evidence type="ECO:0000256" key="5">
    <source>
        <dbReference type="ARBA" id="ARBA00022989"/>
    </source>
</evidence>
<gene>
    <name evidence="9" type="ORF">SAMN04489859_1005128</name>
</gene>
<dbReference type="InterPro" id="IPR000515">
    <property type="entry name" value="MetI-like"/>
</dbReference>
<dbReference type="EMBL" id="FODE01000005">
    <property type="protein sequence ID" value="SEN37825.1"/>
    <property type="molecule type" value="Genomic_DNA"/>
</dbReference>
<dbReference type="CDD" id="cd06261">
    <property type="entry name" value="TM_PBP2"/>
    <property type="match status" value="1"/>
</dbReference>
<feature type="transmembrane region" description="Helical" evidence="7">
    <location>
        <begin position="217"/>
        <end position="237"/>
    </location>
</feature>
<dbReference type="InterPro" id="IPR035906">
    <property type="entry name" value="MetI-like_sf"/>
</dbReference>
<accession>A0A1H8G247</accession>
<keyword evidence="2 7" id="KW-0813">Transport</keyword>
<name>A0A1H8G247_9RHOB</name>
<dbReference type="OrthoDB" id="9815258at2"/>
<evidence type="ECO:0000256" key="6">
    <source>
        <dbReference type="ARBA" id="ARBA00023136"/>
    </source>
</evidence>
<evidence type="ECO:0000313" key="10">
    <source>
        <dbReference type="Proteomes" id="UP000199054"/>
    </source>
</evidence>